<dbReference type="GeneID" id="101852802"/>
<dbReference type="Gene3D" id="1.25.40.20">
    <property type="entry name" value="Ankyrin repeat-containing domain"/>
    <property type="match status" value="1"/>
</dbReference>
<dbReference type="PANTHER" id="PTHR15263:SF1">
    <property type="entry name" value="NF-KAPPA-B INHIBITOR-LIKE PROTEIN 1"/>
    <property type="match status" value="1"/>
</dbReference>
<evidence type="ECO:0000313" key="12">
    <source>
        <dbReference type="RefSeq" id="XP_005109842.1"/>
    </source>
</evidence>
<keyword evidence="3" id="KW-0597">Phosphoprotein</keyword>
<evidence type="ECO:0000313" key="11">
    <source>
        <dbReference type="RefSeq" id="XP_005109841.1"/>
    </source>
</evidence>
<evidence type="ECO:0000256" key="1">
    <source>
        <dbReference type="ARBA" id="ARBA00004123"/>
    </source>
</evidence>
<evidence type="ECO:0000256" key="6">
    <source>
        <dbReference type="ARBA" id="ARBA00023242"/>
    </source>
</evidence>
<feature type="region of interest" description="Disordered" evidence="9">
    <location>
        <begin position="130"/>
        <end position="149"/>
    </location>
</feature>
<evidence type="ECO:0000256" key="7">
    <source>
        <dbReference type="ARBA" id="ARBA00030621"/>
    </source>
</evidence>
<feature type="compositionally biased region" description="Basic and acidic residues" evidence="9">
    <location>
        <begin position="165"/>
        <end position="196"/>
    </location>
</feature>
<sequence length="370" mass="43327">MGVEKKLKQYVMDDRPAKLKSYAESHNVDVINVTLGRGRGLLHYCARYGSSAMLRCLLKLDCVPDQLDRSGNLPLHLAALRALEEDLATAKETFDGMVIPLLKAYPLGQDMEDCHGVTGHDLVAAVKDKVKASSTPQQEEKRQEEEDEMWRKKLNEEAMFEFEEQNPRYHTEEDFSQERSTESYEDWAERMRHEMSARWQKQSHQFTRDKKHKRRHSRRDKSEESGAKKSKEEGEGEGEQERLNRAREEMRKRYKPPPHVPNTDKLVEKKKRYESKFSHLLNHLTTGRTLTYGCVPWPHLSLDSVAETLFCDMPDKKSPVYRKYLRSQQVRWHPDKFMQKFGDHLHPDHVPKIMNRVKAISQVLNKLSSE</sequence>
<keyword evidence="6" id="KW-0539">Nucleus</keyword>
<reference evidence="11 12" key="1">
    <citation type="submission" date="2025-05" db="UniProtKB">
        <authorList>
            <consortium name="RefSeq"/>
        </authorList>
    </citation>
    <scope>IDENTIFICATION</scope>
</reference>
<evidence type="ECO:0000256" key="9">
    <source>
        <dbReference type="SAM" id="MobiDB-lite"/>
    </source>
</evidence>
<evidence type="ECO:0000256" key="2">
    <source>
        <dbReference type="ARBA" id="ARBA00014259"/>
    </source>
</evidence>
<dbReference type="PANTHER" id="PTHR15263">
    <property type="entry name" value="I-KAPPA-B-LIKE PROTEIN IKBL"/>
    <property type="match status" value="1"/>
</dbReference>
<dbReference type="RefSeq" id="XP_005109842.1">
    <property type="nucleotide sequence ID" value="XM_005109785.3"/>
</dbReference>
<organism evidence="10 11">
    <name type="scientific">Aplysia californica</name>
    <name type="common">California sea hare</name>
    <dbReference type="NCBI Taxonomy" id="6500"/>
    <lineage>
        <taxon>Eukaryota</taxon>
        <taxon>Metazoa</taxon>
        <taxon>Spiralia</taxon>
        <taxon>Lophotrochozoa</taxon>
        <taxon>Mollusca</taxon>
        <taxon>Gastropoda</taxon>
        <taxon>Heterobranchia</taxon>
        <taxon>Euthyneura</taxon>
        <taxon>Tectipleura</taxon>
        <taxon>Aplysiida</taxon>
        <taxon>Aplysioidea</taxon>
        <taxon>Aplysiidae</taxon>
        <taxon>Aplysia</taxon>
    </lineage>
</organism>
<dbReference type="RefSeq" id="XP_005109841.1">
    <property type="nucleotide sequence ID" value="XM_005109784.2"/>
</dbReference>
<evidence type="ECO:0000256" key="3">
    <source>
        <dbReference type="ARBA" id="ARBA00022553"/>
    </source>
</evidence>
<accession>A0ABM0K6F4</accession>
<dbReference type="Proteomes" id="UP000694888">
    <property type="component" value="Unplaced"/>
</dbReference>
<evidence type="ECO:0000256" key="4">
    <source>
        <dbReference type="ARBA" id="ARBA00022737"/>
    </source>
</evidence>
<evidence type="ECO:0000313" key="10">
    <source>
        <dbReference type="Proteomes" id="UP000694888"/>
    </source>
</evidence>
<feature type="region of interest" description="Disordered" evidence="9">
    <location>
        <begin position="162"/>
        <end position="264"/>
    </location>
</feature>
<evidence type="ECO:0000313" key="13">
    <source>
        <dbReference type="RefSeq" id="XP_005109843.1"/>
    </source>
</evidence>
<gene>
    <name evidence="11 12 13 14" type="primary">LOC101852802</name>
</gene>
<dbReference type="SUPFAM" id="SSF48403">
    <property type="entry name" value="Ankyrin repeat"/>
    <property type="match status" value="1"/>
</dbReference>
<dbReference type="RefSeq" id="XP_005109843.1">
    <property type="nucleotide sequence ID" value="XM_005109786.2"/>
</dbReference>
<feature type="compositionally biased region" description="Basic and acidic residues" evidence="9">
    <location>
        <begin position="138"/>
        <end position="149"/>
    </location>
</feature>
<proteinExistence type="predicted"/>
<comment type="subcellular location">
    <subcellularLocation>
        <location evidence="1">Nucleus</location>
    </subcellularLocation>
</comment>
<protein>
    <recommendedName>
        <fullName evidence="2">NF-kappa-B inhibitor-like protein 1</fullName>
    </recommendedName>
    <alternativeName>
        <fullName evidence="7">Inhibitor of kappa B-like protein</fullName>
    </alternativeName>
    <alternativeName>
        <fullName evidence="8">Nuclear factor of kappa light polypeptide gene enhancer in B-cells inhibitor-like 1</fullName>
    </alternativeName>
</protein>
<name>A0ABM0K6F4_APLCA</name>
<dbReference type="InterPro" id="IPR038753">
    <property type="entry name" value="NFKBIL1"/>
</dbReference>
<dbReference type="RefSeq" id="XP_005109844.1">
    <property type="nucleotide sequence ID" value="XM_005109787.3"/>
</dbReference>
<feature type="compositionally biased region" description="Basic and acidic residues" evidence="9">
    <location>
        <begin position="220"/>
        <end position="251"/>
    </location>
</feature>
<dbReference type="InterPro" id="IPR036770">
    <property type="entry name" value="Ankyrin_rpt-contain_sf"/>
</dbReference>
<feature type="compositionally biased region" description="Basic residues" evidence="9">
    <location>
        <begin position="209"/>
        <end position="219"/>
    </location>
</feature>
<keyword evidence="4" id="KW-0677">Repeat</keyword>
<keyword evidence="10" id="KW-1185">Reference proteome</keyword>
<evidence type="ECO:0000256" key="5">
    <source>
        <dbReference type="ARBA" id="ARBA00023043"/>
    </source>
</evidence>
<keyword evidence="5" id="KW-0040">ANK repeat</keyword>
<evidence type="ECO:0000313" key="14">
    <source>
        <dbReference type="RefSeq" id="XP_005109844.1"/>
    </source>
</evidence>
<evidence type="ECO:0000256" key="8">
    <source>
        <dbReference type="ARBA" id="ARBA00030802"/>
    </source>
</evidence>